<gene>
    <name evidence="3" type="ORF">VSR74_11260</name>
</gene>
<organism evidence="3 4">
    <name type="scientific">Pseudocitrobacter cyperus</name>
    <dbReference type="NCBI Taxonomy" id="3112843"/>
    <lineage>
        <taxon>Bacteria</taxon>
        <taxon>Pseudomonadati</taxon>
        <taxon>Pseudomonadota</taxon>
        <taxon>Gammaproteobacteria</taxon>
        <taxon>Enterobacterales</taxon>
        <taxon>Enterobacteriaceae</taxon>
        <taxon>Pseudocitrobacter</taxon>
    </lineage>
</organism>
<evidence type="ECO:0000256" key="1">
    <source>
        <dbReference type="SAM" id="SignalP"/>
    </source>
</evidence>
<dbReference type="Gene3D" id="2.60.40.1090">
    <property type="entry name" value="Fimbrial-type adhesion domain"/>
    <property type="match status" value="1"/>
</dbReference>
<comment type="caution">
    <text evidence="3">The sequence shown here is derived from an EMBL/GenBank/DDBJ whole genome shotgun (WGS) entry which is preliminary data.</text>
</comment>
<dbReference type="Proteomes" id="UP001444146">
    <property type="component" value="Unassembled WGS sequence"/>
</dbReference>
<dbReference type="PANTHER" id="PTHR33420">
    <property type="entry name" value="FIMBRIAL SUBUNIT ELFA-RELATED"/>
    <property type="match status" value="1"/>
</dbReference>
<dbReference type="SUPFAM" id="SSF49401">
    <property type="entry name" value="Bacterial adhesins"/>
    <property type="match status" value="1"/>
</dbReference>
<dbReference type="InterPro" id="IPR008966">
    <property type="entry name" value="Adhesion_dom_sf"/>
</dbReference>
<dbReference type="EMBL" id="JAYMYY010000002">
    <property type="protein sequence ID" value="MEO3990392.1"/>
    <property type="molecule type" value="Genomic_DNA"/>
</dbReference>
<evidence type="ECO:0000259" key="2">
    <source>
        <dbReference type="Pfam" id="PF00419"/>
    </source>
</evidence>
<accession>A0ABV0HL34</accession>
<dbReference type="RefSeq" id="WP_347794812.1">
    <property type="nucleotide sequence ID" value="NZ_JAYMYY010000002.1"/>
</dbReference>
<feature type="domain" description="Fimbrial-type adhesion" evidence="2">
    <location>
        <begin position="24"/>
        <end position="158"/>
    </location>
</feature>
<feature type="signal peptide" evidence="1">
    <location>
        <begin position="1"/>
        <end position="19"/>
    </location>
</feature>
<proteinExistence type="predicted"/>
<dbReference type="Pfam" id="PF00419">
    <property type="entry name" value="Fimbrial"/>
    <property type="match status" value="1"/>
</dbReference>
<sequence>MKKLLIALYCGVACHCALAENLTFHGRLVTPPICTINNNQTIEVPFDEVDIDEINGANFAKEVPYTITCDSSVRFSSMSMTLTLLGTPVDFDNAAVETTVNGLGIQLRQNDSAFTVGSTITIDEQAKPTIKAVPVKKTGVALQEGAFEGWATLQVDYQ</sequence>
<keyword evidence="1" id="KW-0732">Signal</keyword>
<name>A0ABV0HL34_9ENTR</name>
<evidence type="ECO:0000313" key="3">
    <source>
        <dbReference type="EMBL" id="MEO3990392.1"/>
    </source>
</evidence>
<keyword evidence="4" id="KW-1185">Reference proteome</keyword>
<feature type="chain" id="PRO_5045453192" evidence="1">
    <location>
        <begin position="20"/>
        <end position="158"/>
    </location>
</feature>
<dbReference type="InterPro" id="IPR000259">
    <property type="entry name" value="Adhesion_dom_fimbrial"/>
</dbReference>
<dbReference type="InterPro" id="IPR036937">
    <property type="entry name" value="Adhesion_dom_fimbrial_sf"/>
</dbReference>
<reference evidence="3 4" key="1">
    <citation type="submission" date="2024-01" db="EMBL/GenBank/DDBJ databases">
        <title>Pseudocitrobacter sp. Endophytic strain Cyp-38L.</title>
        <authorList>
            <person name="Amer M.A."/>
            <person name="Hamed S.M."/>
        </authorList>
    </citation>
    <scope>NUCLEOTIDE SEQUENCE [LARGE SCALE GENOMIC DNA]</scope>
    <source>
        <strain evidence="3 4">Cyp38S</strain>
    </source>
</reference>
<dbReference type="InterPro" id="IPR050263">
    <property type="entry name" value="Bact_Fimbrial_Adh_Pro"/>
</dbReference>
<protein>
    <submittedName>
        <fullName evidence="3">Fimbrial protein</fullName>
    </submittedName>
</protein>
<dbReference type="PANTHER" id="PTHR33420:SF33">
    <property type="entry name" value="MINOR FIMBRIAL SUBUNIT"/>
    <property type="match status" value="1"/>
</dbReference>
<evidence type="ECO:0000313" key="4">
    <source>
        <dbReference type="Proteomes" id="UP001444146"/>
    </source>
</evidence>